<proteinExistence type="predicted"/>
<name>A0AAD1D531_SPHMI</name>
<dbReference type="Proteomes" id="UP000275727">
    <property type="component" value="Chromosome"/>
</dbReference>
<keyword evidence="1" id="KW-0472">Membrane</keyword>
<evidence type="ECO:0000313" key="2">
    <source>
        <dbReference type="EMBL" id="BBE33952.1"/>
    </source>
</evidence>
<reference evidence="2 4" key="1">
    <citation type="submission" date="2018-06" db="EMBL/GenBank/DDBJ databases">
        <title>Complete Genome Sequence of the Microcystin-Degrading Bacterium Sphingosinicella microcystinivorans Strain B-9.</title>
        <authorList>
            <person name="Jin H."/>
            <person name="Nishizawa T."/>
            <person name="Guo Y."/>
            <person name="Nishizawa A."/>
            <person name="Park H."/>
            <person name="Kato H."/>
            <person name="Tsuji K."/>
            <person name="Harada K."/>
        </authorList>
    </citation>
    <scope>NUCLEOTIDE SEQUENCE [LARGE SCALE GENOMIC DNA]</scope>
    <source>
        <strain evidence="2 4">B9</strain>
    </source>
</reference>
<feature type="transmembrane region" description="Helical" evidence="1">
    <location>
        <begin position="9"/>
        <end position="29"/>
    </location>
</feature>
<evidence type="ECO:0000313" key="3">
    <source>
        <dbReference type="EMBL" id="RKS91031.1"/>
    </source>
</evidence>
<gene>
    <name evidence="3" type="ORF">DFR51_0578</name>
    <name evidence="2" type="ORF">SmB9_16100</name>
</gene>
<protein>
    <submittedName>
        <fullName evidence="2">Uncharacterized protein</fullName>
    </submittedName>
</protein>
<dbReference type="Proteomes" id="UP000276029">
    <property type="component" value="Unassembled WGS sequence"/>
</dbReference>
<keyword evidence="1" id="KW-1133">Transmembrane helix</keyword>
<organism evidence="2 4">
    <name type="scientific">Sphingosinicella microcystinivorans</name>
    <dbReference type="NCBI Taxonomy" id="335406"/>
    <lineage>
        <taxon>Bacteria</taxon>
        <taxon>Pseudomonadati</taxon>
        <taxon>Pseudomonadota</taxon>
        <taxon>Alphaproteobacteria</taxon>
        <taxon>Sphingomonadales</taxon>
        <taxon>Sphingosinicellaceae</taxon>
        <taxon>Sphingosinicella</taxon>
    </lineage>
</organism>
<reference evidence="3 5" key="2">
    <citation type="submission" date="2018-10" db="EMBL/GenBank/DDBJ databases">
        <title>Genomic Encyclopedia of Type Strains, Phase IV (KMG-IV): sequencing the most valuable type-strain genomes for metagenomic binning, comparative biology and taxonomic classification.</title>
        <authorList>
            <person name="Goeker M."/>
        </authorList>
    </citation>
    <scope>NUCLEOTIDE SEQUENCE [LARGE SCALE GENOMIC DNA]</scope>
    <source>
        <strain evidence="3 5">DSM 19791</strain>
    </source>
</reference>
<accession>A0AAD1D531</accession>
<dbReference type="KEGG" id="smic:SmB9_16100"/>
<sequence>MNDLAKRRWVFLNVLRVGGLGIMAFGLYLWRIGIGGAPDELLGKVLFLFGLFEALLLPAILRRRWRSTETYDK</sequence>
<evidence type="ECO:0000313" key="4">
    <source>
        <dbReference type="Proteomes" id="UP000275727"/>
    </source>
</evidence>
<dbReference type="AlphaFoldDB" id="A0AAD1D531"/>
<dbReference type="RefSeq" id="WP_121047525.1">
    <property type="nucleotide sequence ID" value="NZ_AP018711.1"/>
</dbReference>
<dbReference type="EMBL" id="RBWX01000007">
    <property type="protein sequence ID" value="RKS91031.1"/>
    <property type="molecule type" value="Genomic_DNA"/>
</dbReference>
<dbReference type="EMBL" id="AP018711">
    <property type="protein sequence ID" value="BBE33952.1"/>
    <property type="molecule type" value="Genomic_DNA"/>
</dbReference>
<keyword evidence="1" id="KW-0812">Transmembrane</keyword>
<evidence type="ECO:0000313" key="5">
    <source>
        <dbReference type="Proteomes" id="UP000276029"/>
    </source>
</evidence>
<keyword evidence="5" id="KW-1185">Reference proteome</keyword>
<evidence type="ECO:0000256" key="1">
    <source>
        <dbReference type="SAM" id="Phobius"/>
    </source>
</evidence>
<feature type="transmembrane region" description="Helical" evidence="1">
    <location>
        <begin position="41"/>
        <end position="61"/>
    </location>
</feature>